<feature type="binding site" evidence="7">
    <location>
        <position position="25"/>
    </location>
    <ligand>
        <name>3-phosphoshikimate</name>
        <dbReference type="ChEBI" id="CHEBI:145989"/>
    </ligand>
</feature>
<dbReference type="EC" id="2.5.1.19" evidence="7"/>
<gene>
    <name evidence="7 9" type="primary">aroA</name>
    <name evidence="10" type="ORF">F2Y07_02880</name>
    <name evidence="9" type="ORF">F2Y13_09360</name>
</gene>
<feature type="binding site" evidence="7">
    <location>
        <position position="328"/>
    </location>
    <ligand>
        <name>3-phosphoshikimate</name>
        <dbReference type="ChEBI" id="CHEBI:145989"/>
    </ligand>
</feature>
<dbReference type="PANTHER" id="PTHR21090">
    <property type="entry name" value="AROM/DEHYDROQUINATE SYNTHASE"/>
    <property type="match status" value="1"/>
</dbReference>
<comment type="pathway">
    <text evidence="1 7">Metabolic intermediate biosynthesis; chorismate biosynthesis; chorismate from D-erythrose 4-phosphate and phosphoenolpyruvate: step 6/7.</text>
</comment>
<dbReference type="GO" id="GO:0009073">
    <property type="term" value="P:aromatic amino acid family biosynthetic process"/>
    <property type="evidence" value="ECO:0007669"/>
    <property type="project" value="UniProtKB-KW"/>
</dbReference>
<keyword evidence="3 7" id="KW-0028">Amino-acid biosynthesis</keyword>
<feature type="binding site" evidence="7">
    <location>
        <position position="20"/>
    </location>
    <ligand>
        <name>phosphoenolpyruvate</name>
        <dbReference type="ChEBI" id="CHEBI:58702"/>
    </ligand>
</feature>
<evidence type="ECO:0000256" key="2">
    <source>
        <dbReference type="ARBA" id="ARBA00009948"/>
    </source>
</evidence>
<feature type="binding site" evidence="7">
    <location>
        <position position="400"/>
    </location>
    <ligand>
        <name>phosphoenolpyruvate</name>
        <dbReference type="ChEBI" id="CHEBI:58702"/>
    </ligand>
</feature>
<evidence type="ECO:0000256" key="5">
    <source>
        <dbReference type="ARBA" id="ARBA00023141"/>
    </source>
</evidence>
<dbReference type="HAMAP" id="MF_00210">
    <property type="entry name" value="EPSP_synth"/>
    <property type="match status" value="1"/>
</dbReference>
<proteinExistence type="inferred from homology"/>
<feature type="binding site" evidence="7">
    <location>
        <position position="162"/>
    </location>
    <ligand>
        <name>phosphoenolpyruvate</name>
        <dbReference type="ChEBI" id="CHEBI:58702"/>
    </ligand>
</feature>
<keyword evidence="5 7" id="KW-0057">Aromatic amino acid biosynthesis</keyword>
<dbReference type="NCBIfam" id="TIGR01356">
    <property type="entry name" value="aroA"/>
    <property type="match status" value="1"/>
</dbReference>
<feature type="binding site" evidence="7">
    <location>
        <position position="162"/>
    </location>
    <ligand>
        <name>3-phosphoshikimate</name>
        <dbReference type="ChEBI" id="CHEBI:145989"/>
    </ligand>
</feature>
<dbReference type="EMBL" id="VVXJ01000004">
    <property type="protein sequence ID" value="KAA2377427.1"/>
    <property type="molecule type" value="Genomic_DNA"/>
</dbReference>
<sequence>MDKTVPPGRVKGTLTPPCSKSYAQRALAAALLSEEVSVLRNIEFCDDTRSALQCIETLGARVRRVDPTSLSIEGGLSPKGCVLNVGESGLSTRLFTPVASLCPTPVTIEGRGSLLRRPMQMMFEPLRRLGVRVRDNGGFLPIEVCGPIQGGEAEVDGSVSSQFITGLLLALPLARRDTSLHVRGAVSTPYLDMTLDTAARFGIEISQRDYEEFYIPGRQRYRSTYFSIEGDWSAAAMLLVAGATAGEVTVRNVSMLSKQADTAICTALVRAGAAVINEEDSVTALHRPLRAFEFDATNCPDLFPALAALAAAADGVSVIRGTSRLEYKECNRSEAIREEYAKLGIEVDTSEEDLMKIRGGKVRAARTQSHGDHRMAMSLAVAALRSDEAVEIEGAESVAKSYPGFFEDLEHIRV</sequence>
<evidence type="ECO:0000256" key="1">
    <source>
        <dbReference type="ARBA" id="ARBA00004811"/>
    </source>
</evidence>
<feature type="binding site" evidence="7">
    <location>
        <position position="188"/>
    </location>
    <ligand>
        <name>3-phosphoshikimate</name>
        <dbReference type="ChEBI" id="CHEBI:145989"/>
    </ligand>
</feature>
<comment type="caution">
    <text evidence="7">Lacks conserved residue(s) required for the propagation of feature annotation.</text>
</comment>
<feature type="binding site" evidence="7">
    <location>
        <position position="332"/>
    </location>
    <ligand>
        <name>phosphoenolpyruvate</name>
        <dbReference type="ChEBI" id="CHEBI:58702"/>
    </ligand>
</feature>
<dbReference type="Proteomes" id="UP000323567">
    <property type="component" value="Unassembled WGS sequence"/>
</dbReference>
<evidence type="ECO:0000313" key="11">
    <source>
        <dbReference type="Proteomes" id="UP000322658"/>
    </source>
</evidence>
<dbReference type="InterPro" id="IPR006264">
    <property type="entry name" value="EPSP_synthase"/>
</dbReference>
<feature type="binding site" evidence="7">
    <location>
        <position position="21"/>
    </location>
    <ligand>
        <name>3-phosphoshikimate</name>
        <dbReference type="ChEBI" id="CHEBI:145989"/>
    </ligand>
</feature>
<organism evidence="9 12">
    <name type="scientific">Alistipes shahii</name>
    <dbReference type="NCBI Taxonomy" id="328814"/>
    <lineage>
        <taxon>Bacteria</taxon>
        <taxon>Pseudomonadati</taxon>
        <taxon>Bacteroidota</taxon>
        <taxon>Bacteroidia</taxon>
        <taxon>Bacteroidales</taxon>
        <taxon>Rikenellaceae</taxon>
        <taxon>Alistipes</taxon>
    </lineage>
</organism>
<feature type="binding site" evidence="7">
    <location>
        <position position="89"/>
    </location>
    <ligand>
        <name>phosphoenolpyruvate</name>
        <dbReference type="ChEBI" id="CHEBI:58702"/>
    </ligand>
</feature>
<dbReference type="InterPro" id="IPR001986">
    <property type="entry name" value="Enolpyruvate_Tfrase_dom"/>
</dbReference>
<evidence type="ECO:0000313" key="9">
    <source>
        <dbReference type="EMBL" id="KAA2369183.1"/>
    </source>
</evidence>
<protein>
    <recommendedName>
        <fullName evidence="7">3-phosphoshikimate 1-carboxyvinyltransferase</fullName>
        <ecNumber evidence="7">2.5.1.19</ecNumber>
    </recommendedName>
    <alternativeName>
        <fullName evidence="7">5-enolpyruvylshikimate-3-phosphate synthase</fullName>
        <shortName evidence="7">EPSP synthase</shortName>
        <shortName evidence="7">EPSPS</shortName>
    </alternativeName>
</protein>
<dbReference type="CDD" id="cd01556">
    <property type="entry name" value="EPSP_synthase"/>
    <property type="match status" value="1"/>
</dbReference>
<dbReference type="GO" id="GO:0003866">
    <property type="term" value="F:3-phosphoshikimate 1-carboxyvinyltransferase activity"/>
    <property type="evidence" value="ECO:0007669"/>
    <property type="project" value="UniProtKB-UniRule"/>
</dbReference>
<dbReference type="PIRSF" id="PIRSF000505">
    <property type="entry name" value="EPSPS"/>
    <property type="match status" value="1"/>
</dbReference>
<accession>A0A5B3G6F3</accession>
<dbReference type="InterPro" id="IPR036968">
    <property type="entry name" value="Enolpyruvate_Tfrase_sf"/>
</dbReference>
<comment type="function">
    <text evidence="7">Catalyzes the transfer of the enolpyruvyl moiety of phosphoenolpyruvate (PEP) to the 5-hydroxyl of shikimate-3-phosphate (S3P) to produce enolpyruvyl shikimate-3-phosphate and inorganic phosphate.</text>
</comment>
<name>A0A5B3G6F3_9BACT</name>
<comment type="similarity">
    <text evidence="2 7">Belongs to the EPSP synthase family.</text>
</comment>
<dbReference type="InterPro" id="IPR013792">
    <property type="entry name" value="RNA3'P_cycl/enolpyr_Trfase_a/b"/>
</dbReference>
<feature type="binding site" evidence="7">
    <location>
        <position position="161"/>
    </location>
    <ligand>
        <name>3-phosphoshikimate</name>
        <dbReference type="ChEBI" id="CHEBI:145989"/>
    </ligand>
</feature>
<evidence type="ECO:0000313" key="10">
    <source>
        <dbReference type="EMBL" id="KAA2377427.1"/>
    </source>
</evidence>
<feature type="active site" description="Proton acceptor" evidence="7">
    <location>
        <position position="301"/>
    </location>
</feature>
<evidence type="ECO:0000256" key="7">
    <source>
        <dbReference type="HAMAP-Rule" id="MF_00210"/>
    </source>
</evidence>
<feature type="binding site" evidence="7">
    <location>
        <position position="374"/>
    </location>
    <ligand>
        <name>phosphoenolpyruvate</name>
        <dbReference type="ChEBI" id="CHEBI:58702"/>
    </ligand>
</feature>
<comment type="catalytic activity">
    <reaction evidence="6">
        <text>3-phosphoshikimate + phosphoenolpyruvate = 5-O-(1-carboxyvinyl)-3-phosphoshikimate + phosphate</text>
        <dbReference type="Rhea" id="RHEA:21256"/>
        <dbReference type="ChEBI" id="CHEBI:43474"/>
        <dbReference type="ChEBI" id="CHEBI:57701"/>
        <dbReference type="ChEBI" id="CHEBI:58702"/>
        <dbReference type="ChEBI" id="CHEBI:145989"/>
        <dbReference type="EC" id="2.5.1.19"/>
    </reaction>
    <physiologicalReaction direction="left-to-right" evidence="6">
        <dbReference type="Rhea" id="RHEA:21257"/>
    </physiologicalReaction>
</comment>
<feature type="binding site" evidence="7">
    <location>
        <position position="301"/>
    </location>
    <ligand>
        <name>3-phosphoshikimate</name>
        <dbReference type="ChEBI" id="CHEBI:145989"/>
    </ligand>
</feature>
<feature type="binding site" evidence="7">
    <location>
        <position position="20"/>
    </location>
    <ligand>
        <name>3-phosphoshikimate</name>
        <dbReference type="ChEBI" id="CHEBI:145989"/>
    </ligand>
</feature>
<keyword evidence="7" id="KW-0963">Cytoplasm</keyword>
<evidence type="ECO:0000256" key="6">
    <source>
        <dbReference type="ARBA" id="ARBA00044633"/>
    </source>
</evidence>
<feature type="binding site" evidence="7">
    <location>
        <position position="160"/>
    </location>
    <ligand>
        <name>3-phosphoshikimate</name>
        <dbReference type="ChEBI" id="CHEBI:145989"/>
    </ligand>
</feature>
<dbReference type="GO" id="GO:0005737">
    <property type="term" value="C:cytoplasm"/>
    <property type="evidence" value="ECO:0007669"/>
    <property type="project" value="UniProtKB-SubCell"/>
</dbReference>
<dbReference type="RefSeq" id="WP_022061752.1">
    <property type="nucleotide sequence ID" value="NZ_AP031448.1"/>
</dbReference>
<reference evidence="11 12" key="1">
    <citation type="journal article" date="2019" name="Nat. Med.">
        <title>A library of human gut bacterial isolates paired with longitudinal multiomics data enables mechanistic microbiome research.</title>
        <authorList>
            <person name="Poyet M."/>
            <person name="Groussin M."/>
            <person name="Gibbons S.M."/>
            <person name="Avila-Pacheco J."/>
            <person name="Jiang X."/>
            <person name="Kearney S.M."/>
            <person name="Perrotta A.R."/>
            <person name="Berdy B."/>
            <person name="Zhao S."/>
            <person name="Lieberman T.D."/>
            <person name="Swanson P.K."/>
            <person name="Smith M."/>
            <person name="Roesemann S."/>
            <person name="Alexander J.E."/>
            <person name="Rich S.A."/>
            <person name="Livny J."/>
            <person name="Vlamakis H."/>
            <person name="Clish C."/>
            <person name="Bullock K."/>
            <person name="Deik A."/>
            <person name="Scott J."/>
            <person name="Pierce K.A."/>
            <person name="Xavier R.J."/>
            <person name="Alm E.J."/>
        </authorList>
    </citation>
    <scope>NUCLEOTIDE SEQUENCE [LARGE SCALE GENOMIC DNA]</scope>
    <source>
        <strain evidence="10 11">BIOML-A1</strain>
        <strain evidence="9 12">BIOML-A2</strain>
    </source>
</reference>
<comment type="caution">
    <text evidence="9">The sequence shown here is derived from an EMBL/GenBank/DDBJ whole genome shotgun (WGS) entry which is preliminary data.</text>
</comment>
<evidence type="ECO:0000259" key="8">
    <source>
        <dbReference type="Pfam" id="PF00275"/>
    </source>
</evidence>
<dbReference type="PANTHER" id="PTHR21090:SF5">
    <property type="entry name" value="PENTAFUNCTIONAL AROM POLYPEPTIDE"/>
    <property type="match status" value="1"/>
</dbReference>
<feature type="domain" description="Enolpyruvate transferase" evidence="8">
    <location>
        <begin position="7"/>
        <end position="409"/>
    </location>
</feature>
<dbReference type="AlphaFoldDB" id="A0A5B3G6F3"/>
<comment type="subunit">
    <text evidence="7">Monomer.</text>
</comment>
<keyword evidence="4 7" id="KW-0808">Transferase</keyword>
<evidence type="ECO:0000256" key="4">
    <source>
        <dbReference type="ARBA" id="ARBA00022679"/>
    </source>
</evidence>
<dbReference type="Gene3D" id="3.65.10.10">
    <property type="entry name" value="Enolpyruvate transferase domain"/>
    <property type="match status" value="2"/>
</dbReference>
<feature type="binding site" evidence="7">
    <location>
        <position position="117"/>
    </location>
    <ligand>
        <name>phosphoenolpyruvate</name>
        <dbReference type="ChEBI" id="CHEBI:58702"/>
    </ligand>
</feature>
<comment type="subcellular location">
    <subcellularLocation>
        <location evidence="7">Cytoplasm</location>
    </subcellularLocation>
</comment>
<dbReference type="UniPathway" id="UPA00053">
    <property type="reaction ID" value="UER00089"/>
</dbReference>
<dbReference type="SUPFAM" id="SSF55205">
    <property type="entry name" value="EPT/RTPC-like"/>
    <property type="match status" value="1"/>
</dbReference>
<dbReference type="Pfam" id="PF00275">
    <property type="entry name" value="EPSP_synthase"/>
    <property type="match status" value="1"/>
</dbReference>
<dbReference type="Proteomes" id="UP000322658">
    <property type="component" value="Unassembled WGS sequence"/>
</dbReference>
<evidence type="ECO:0000256" key="3">
    <source>
        <dbReference type="ARBA" id="ARBA00022605"/>
    </source>
</evidence>
<dbReference type="GO" id="GO:0008652">
    <property type="term" value="P:amino acid biosynthetic process"/>
    <property type="evidence" value="ECO:0007669"/>
    <property type="project" value="UniProtKB-KW"/>
</dbReference>
<evidence type="ECO:0000313" key="12">
    <source>
        <dbReference type="Proteomes" id="UP000323567"/>
    </source>
</evidence>
<dbReference type="EMBL" id="VVXK01000012">
    <property type="protein sequence ID" value="KAA2369183.1"/>
    <property type="molecule type" value="Genomic_DNA"/>
</dbReference>
<dbReference type="GO" id="GO:0009423">
    <property type="term" value="P:chorismate biosynthetic process"/>
    <property type="evidence" value="ECO:0007669"/>
    <property type="project" value="UniProtKB-UniRule"/>
</dbReference>